<dbReference type="PROSITE" id="PS51257">
    <property type="entry name" value="PROKAR_LIPOPROTEIN"/>
    <property type="match status" value="1"/>
</dbReference>
<organism evidence="2 3">
    <name type="scientific">Ricinus communis</name>
    <name type="common">Castor bean</name>
    <dbReference type="NCBI Taxonomy" id="3988"/>
    <lineage>
        <taxon>Eukaryota</taxon>
        <taxon>Viridiplantae</taxon>
        <taxon>Streptophyta</taxon>
        <taxon>Embryophyta</taxon>
        <taxon>Tracheophyta</taxon>
        <taxon>Spermatophyta</taxon>
        <taxon>Magnoliopsida</taxon>
        <taxon>eudicotyledons</taxon>
        <taxon>Gunneridae</taxon>
        <taxon>Pentapetalae</taxon>
        <taxon>rosids</taxon>
        <taxon>fabids</taxon>
        <taxon>Malpighiales</taxon>
        <taxon>Euphorbiaceae</taxon>
        <taxon>Acalyphoideae</taxon>
        <taxon>Acalypheae</taxon>
        <taxon>Ricinus</taxon>
    </lineage>
</organism>
<feature type="signal peptide" evidence="1">
    <location>
        <begin position="1"/>
        <end position="28"/>
    </location>
</feature>
<dbReference type="PANTHER" id="PTHR33592:SF3">
    <property type="entry name" value="TRANSMEMBRANE PROTEIN"/>
    <property type="match status" value="1"/>
</dbReference>
<dbReference type="EMBL" id="EQ973886">
    <property type="protein sequence ID" value="EEF40353.1"/>
    <property type="molecule type" value="Genomic_DNA"/>
</dbReference>
<evidence type="ECO:0000256" key="1">
    <source>
        <dbReference type="SAM" id="SignalP"/>
    </source>
</evidence>
<proteinExistence type="predicted"/>
<feature type="chain" id="PRO_5002891573" evidence="1">
    <location>
        <begin position="29"/>
        <end position="104"/>
    </location>
</feature>
<dbReference type="PANTHER" id="PTHR33592">
    <property type="entry name" value="TRANSMEMBRANE PROTEIN"/>
    <property type="match status" value="1"/>
</dbReference>
<evidence type="ECO:0000313" key="3">
    <source>
        <dbReference type="Proteomes" id="UP000008311"/>
    </source>
</evidence>
<name>B9S7I0_RICCO</name>
<gene>
    <name evidence="2" type="ORF">RCOM_0607800</name>
</gene>
<dbReference type="InParanoid" id="B9S7I0"/>
<dbReference type="AlphaFoldDB" id="B9S7I0"/>
<keyword evidence="3" id="KW-1185">Reference proteome</keyword>
<reference evidence="3" key="1">
    <citation type="journal article" date="2010" name="Nat. Biotechnol.">
        <title>Draft genome sequence of the oilseed species Ricinus communis.</title>
        <authorList>
            <person name="Chan A.P."/>
            <person name="Crabtree J."/>
            <person name="Zhao Q."/>
            <person name="Lorenzi H."/>
            <person name="Orvis J."/>
            <person name="Puiu D."/>
            <person name="Melake-Berhan A."/>
            <person name="Jones K.M."/>
            <person name="Redman J."/>
            <person name="Chen G."/>
            <person name="Cahoon E.B."/>
            <person name="Gedil M."/>
            <person name="Stanke M."/>
            <person name="Haas B.J."/>
            <person name="Wortman J.R."/>
            <person name="Fraser-Liggett C.M."/>
            <person name="Ravel J."/>
            <person name="Rabinowicz P.D."/>
        </authorList>
    </citation>
    <scope>NUCLEOTIDE SEQUENCE [LARGE SCALE GENOMIC DNA]</scope>
    <source>
        <strain evidence="3">cv. Hale</strain>
    </source>
</reference>
<protein>
    <submittedName>
        <fullName evidence="2">Uncharacterized protein</fullName>
    </submittedName>
</protein>
<keyword evidence="1" id="KW-0732">Signal</keyword>
<accession>B9S7I0</accession>
<sequence>MGCCKNNCLSVILVVSVLFVSCVEQTLAIRPLEGDKWVETNLKIQSLARGKVPSSGSSSCTYVPGGSGRCPLNEMNVAGHVARATVNFGIASTTEETQKRDSSS</sequence>
<evidence type="ECO:0000313" key="2">
    <source>
        <dbReference type="EMBL" id="EEF40353.1"/>
    </source>
</evidence>
<dbReference type="Proteomes" id="UP000008311">
    <property type="component" value="Unassembled WGS sequence"/>
</dbReference>